<dbReference type="GO" id="GO:0006071">
    <property type="term" value="P:glycerol metabolic process"/>
    <property type="evidence" value="ECO:0007669"/>
    <property type="project" value="InterPro"/>
</dbReference>
<keyword evidence="2" id="KW-1185">Reference proteome</keyword>
<evidence type="ECO:0000313" key="1">
    <source>
        <dbReference type="EMBL" id="QIK63776.1"/>
    </source>
</evidence>
<evidence type="ECO:0000313" key="2">
    <source>
        <dbReference type="Proteomes" id="UP000502677"/>
    </source>
</evidence>
<protein>
    <submittedName>
        <fullName evidence="1">Glycerol-3-phosphate responsive antiterminator</fullName>
    </submittedName>
</protein>
<dbReference type="EMBL" id="CP049863">
    <property type="protein sequence ID" value="QIK63776.1"/>
    <property type="molecule type" value="Genomic_DNA"/>
</dbReference>
<dbReference type="InterPro" id="IPR013785">
    <property type="entry name" value="Aldolase_TIM"/>
</dbReference>
<dbReference type="PANTHER" id="PTHR35787">
    <property type="entry name" value="GLYCEROL UPTAKE OPERON ANTITERMINATOR REGULATORY PROTEIN"/>
    <property type="match status" value="1"/>
</dbReference>
<reference evidence="1 2" key="1">
    <citation type="submission" date="2020-03" db="EMBL/GenBank/DDBJ databases">
        <title>Leucobacter sp. nov., isolated from beetles.</title>
        <authorList>
            <person name="Hyun D.-W."/>
            <person name="Bae J.-W."/>
        </authorList>
    </citation>
    <scope>NUCLEOTIDE SEQUENCE [LARGE SCALE GENOMIC DNA]</scope>
    <source>
        <strain evidence="1 2">HDW9C</strain>
    </source>
</reference>
<dbReference type="GO" id="GO:0006355">
    <property type="term" value="P:regulation of DNA-templated transcription"/>
    <property type="evidence" value="ECO:0007669"/>
    <property type="project" value="InterPro"/>
</dbReference>
<dbReference type="SUPFAM" id="SSF110391">
    <property type="entry name" value="GlpP-like"/>
    <property type="match status" value="1"/>
</dbReference>
<gene>
    <name evidence="1" type="ORF">G7068_11715</name>
</gene>
<dbReference type="Pfam" id="PF04309">
    <property type="entry name" value="G3P_antiterm"/>
    <property type="match status" value="1"/>
</dbReference>
<sequence>MSPLDTASSRSNTAAHSSLEDVLLLHPVIASVKSEADAKAVLQTQCPVVFVLFGSILTIPSIVETLKDAGKTVFVDVDLIEGFSSKTVTIDFLQANTALDGILSTKAMMVKYAKSKKLASIHRMFLVDSFSYHNLPKQLGISGADAVEILPGCMPRVISWIKEDVDLPLIAGGLVCDKQDVLNALDAGAIAIASSNRDVWKM</sequence>
<dbReference type="AlphaFoldDB" id="A0A6G7XH25"/>
<dbReference type="Proteomes" id="UP000502677">
    <property type="component" value="Chromosome"/>
</dbReference>
<dbReference type="RefSeq" id="WP_166292118.1">
    <property type="nucleotide sequence ID" value="NZ_CP049863.1"/>
</dbReference>
<dbReference type="PIRSF" id="PIRSF016897">
    <property type="entry name" value="GlpP"/>
    <property type="match status" value="1"/>
</dbReference>
<dbReference type="KEGG" id="lvi:G7068_11715"/>
<organism evidence="1 2">
    <name type="scientific">Leucobacter viscericola</name>
    <dbReference type="NCBI Taxonomy" id="2714935"/>
    <lineage>
        <taxon>Bacteria</taxon>
        <taxon>Bacillati</taxon>
        <taxon>Actinomycetota</taxon>
        <taxon>Actinomycetes</taxon>
        <taxon>Micrococcales</taxon>
        <taxon>Microbacteriaceae</taxon>
        <taxon>Leucobacter</taxon>
    </lineage>
</organism>
<accession>A0A6G7XH25</accession>
<dbReference type="PANTHER" id="PTHR35787:SF1">
    <property type="entry name" value="GLYCEROL UPTAKE OPERON ANTITERMINATOR REGULATORY PROTEIN"/>
    <property type="match status" value="1"/>
</dbReference>
<proteinExistence type="predicted"/>
<dbReference type="InterPro" id="IPR006699">
    <property type="entry name" value="GlpP"/>
</dbReference>
<dbReference type="Gene3D" id="3.20.20.70">
    <property type="entry name" value="Aldolase class I"/>
    <property type="match status" value="1"/>
</dbReference>
<name>A0A6G7XH25_9MICO</name>